<keyword evidence="3" id="KW-1185">Reference proteome</keyword>
<evidence type="ECO:0000313" key="3">
    <source>
        <dbReference type="Proteomes" id="UP000233766"/>
    </source>
</evidence>
<protein>
    <submittedName>
        <fullName evidence="2">Uncharacterized protein</fullName>
    </submittedName>
</protein>
<organism evidence="2 3">
    <name type="scientific">Nocardia fluminea</name>
    <dbReference type="NCBI Taxonomy" id="134984"/>
    <lineage>
        <taxon>Bacteria</taxon>
        <taxon>Bacillati</taxon>
        <taxon>Actinomycetota</taxon>
        <taxon>Actinomycetes</taxon>
        <taxon>Mycobacteriales</taxon>
        <taxon>Nocardiaceae</taxon>
        <taxon>Nocardia</taxon>
    </lineage>
</organism>
<evidence type="ECO:0000256" key="1">
    <source>
        <dbReference type="SAM" id="MobiDB-lite"/>
    </source>
</evidence>
<comment type="caution">
    <text evidence="2">The sequence shown here is derived from an EMBL/GenBank/DDBJ whole genome shotgun (WGS) entry which is preliminary data.</text>
</comment>
<dbReference type="Proteomes" id="UP000233766">
    <property type="component" value="Unassembled WGS sequence"/>
</dbReference>
<name>A0A2N3VJ12_9NOCA</name>
<feature type="region of interest" description="Disordered" evidence="1">
    <location>
        <begin position="1"/>
        <end position="21"/>
    </location>
</feature>
<feature type="compositionally biased region" description="Polar residues" evidence="1">
    <location>
        <begin position="65"/>
        <end position="78"/>
    </location>
</feature>
<feature type="region of interest" description="Disordered" evidence="1">
    <location>
        <begin position="39"/>
        <end position="78"/>
    </location>
</feature>
<reference evidence="2 3" key="1">
    <citation type="submission" date="2017-12" db="EMBL/GenBank/DDBJ databases">
        <title>Sequencing the genomes of 1000 Actinobacteria strains.</title>
        <authorList>
            <person name="Klenk H.-P."/>
        </authorList>
    </citation>
    <scope>NUCLEOTIDE SEQUENCE [LARGE SCALE GENOMIC DNA]</scope>
    <source>
        <strain evidence="2 3">DSM 44489</strain>
    </source>
</reference>
<feature type="compositionally biased region" description="Polar residues" evidence="1">
    <location>
        <begin position="43"/>
        <end position="55"/>
    </location>
</feature>
<proteinExistence type="predicted"/>
<gene>
    <name evidence="2" type="ORF">ATK86_6075</name>
</gene>
<sequence length="78" mass="8305">MPAVTRRFRSTTPKYPSTQASSTALTISRCQTAVAFAPAQPRTKYQQASGDNAMSRSGKRAATVTKLTKPSATSKRAA</sequence>
<dbReference type="EMBL" id="PJMW01000002">
    <property type="protein sequence ID" value="PKV81606.1"/>
    <property type="molecule type" value="Genomic_DNA"/>
</dbReference>
<feature type="compositionally biased region" description="Polar residues" evidence="1">
    <location>
        <begin position="10"/>
        <end position="21"/>
    </location>
</feature>
<accession>A0A2N3VJ12</accession>
<dbReference type="AlphaFoldDB" id="A0A2N3VJ12"/>
<evidence type="ECO:0000313" key="2">
    <source>
        <dbReference type="EMBL" id="PKV81606.1"/>
    </source>
</evidence>